<keyword evidence="2" id="KW-1185">Reference proteome</keyword>
<organism evidence="1 2">
    <name type="scientific">Mangrovibacter phragmitis</name>
    <dbReference type="NCBI Taxonomy" id="1691903"/>
    <lineage>
        <taxon>Bacteria</taxon>
        <taxon>Pseudomonadati</taxon>
        <taxon>Pseudomonadota</taxon>
        <taxon>Gammaproteobacteria</taxon>
        <taxon>Enterobacterales</taxon>
        <taxon>Enterobacteriaceae</taxon>
        <taxon>Mangrovibacter</taxon>
    </lineage>
</organism>
<reference evidence="2" key="1">
    <citation type="submission" date="2016-05" db="EMBL/GenBank/DDBJ databases">
        <authorList>
            <person name="Behera P."/>
            <person name="Vaishampayan P."/>
            <person name="Singh N."/>
            <person name="Raina V."/>
            <person name="Suar M."/>
            <person name="Pattnaik A."/>
            <person name="Rastogi G."/>
        </authorList>
    </citation>
    <scope>NUCLEOTIDE SEQUENCE [LARGE SCALE GENOMIC DNA]</scope>
    <source>
        <strain evidence="2">MP23</strain>
    </source>
</reference>
<name>A0A1B7L7X5_9ENTR</name>
<dbReference type="EMBL" id="LYRP01000001">
    <property type="protein sequence ID" value="OAT78311.1"/>
    <property type="molecule type" value="Genomic_DNA"/>
</dbReference>
<protein>
    <recommendedName>
        <fullName evidence="3">Virulence factor</fullName>
    </recommendedName>
</protein>
<gene>
    <name evidence="1" type="ORF">A9B99_00825</name>
</gene>
<dbReference type="STRING" id="1691903.A9B99_00825"/>
<dbReference type="InterPro" id="IPR017030">
    <property type="entry name" value="Vir_effector_SfrC"/>
</dbReference>
<proteinExistence type="predicted"/>
<comment type="caution">
    <text evidence="1">The sequence shown here is derived from an EMBL/GenBank/DDBJ whole genome shotgun (WGS) entry which is preliminary data.</text>
</comment>
<accession>A0A1B7L7X5</accession>
<evidence type="ECO:0008006" key="3">
    <source>
        <dbReference type="Google" id="ProtNLM"/>
    </source>
</evidence>
<dbReference type="Pfam" id="PF10139">
    <property type="entry name" value="Virul_Fac"/>
    <property type="match status" value="2"/>
</dbReference>
<sequence>MSRKITTADTLAALINWVEKYRTQASILDEDGDRLCQHVQAKQFRLSQLEQSLESSPTLGIYGQGYEAKSWLLRTLTDSPDGRVQVSAQGRTIDYLSHIQPGHTAPTMAVRFTAQPQTTAKGYPVTLRLLSEIALVALFMSHYHHQPGLQALPSARLQNRLQQAALRRQPGIQPTVNPQEVSLLARHWAQLPARKTWQIDDADWFRIARLLPELGLDDRQSLYSLFWGDNPELTTQWRTLADALARLNGARAVCAPLDLLVDAFSLPTENFLCPAEFAHDQDQGDVIVCPVQLNRVEGQVSIALSSLALLCYEVVFTLAAAPALDGVDLLDLPPYGVPDSLQKTRALILPDLYAWQASPDLLLINQAVSSRQDIYPVSQLLKRWQQATQAVAENGDNLPGMAWVITPFDGRQSGQTPLDDGLQRLCGKPGVDWGTLQALDEHNLSRLKHWLQDALTQERHQLRLASLTARLCAETCLLFSPYAATEQADPEQAKSLASQLVRTLQRQAQHHGEIISGLLPPAGLTESLNNDQKQPALSTLPIFDPGLDLFSDEPATAESDSTPVLPAGQVLFLQWVRHVRQWAGKPETVTCTGLSADELQLLADIIITTSYRTGLRDKLDKLSANAVAGYATLGDFITWLGYSEIPVEQRPQSRVNRGKGIFAPHIQTGGAVRLTRLGEQPAHAATHYVYDWLVALYQCALDNRDYVRPGDLNKTQRKSLVTLISRLA</sequence>
<dbReference type="OrthoDB" id="1060501at2"/>
<evidence type="ECO:0000313" key="2">
    <source>
        <dbReference type="Proteomes" id="UP000078225"/>
    </source>
</evidence>
<dbReference type="Proteomes" id="UP000078225">
    <property type="component" value="Unassembled WGS sequence"/>
</dbReference>
<dbReference type="RefSeq" id="WP_064593699.1">
    <property type="nucleotide sequence ID" value="NZ_CP134782.1"/>
</dbReference>
<evidence type="ECO:0000313" key="1">
    <source>
        <dbReference type="EMBL" id="OAT78311.1"/>
    </source>
</evidence>
<dbReference type="PIRSF" id="PIRSF034586">
    <property type="entry name" value="Vir_effector_SfrC"/>
    <property type="match status" value="1"/>
</dbReference>
<dbReference type="AlphaFoldDB" id="A0A1B7L7X5"/>